<evidence type="ECO:0000256" key="1">
    <source>
        <dbReference type="SAM" id="SignalP"/>
    </source>
</evidence>
<accession>A0A8B6X3H2</accession>
<sequence>MKRIALLSLALAGATALPASAHELGLLLDQQFTPSQDGGGTHVGFIKPHGVGLRGAYTLVNLGVAEVGITGGWHDKVSDDIASAPSAAWNRASFGYTSLGVQADWKLLVNLNAGLELRREVVTLDRAAGGSEDHDFTRPWARVGFGWSLPTPVVSPFLRFEGAYALTRDSLPANAGGSDFAKAVAPRYQVGVYGGIRF</sequence>
<dbReference type="RefSeq" id="WP_028311262.1">
    <property type="nucleotide sequence ID" value="NZ_AXWS01000008.1"/>
</dbReference>
<evidence type="ECO:0000313" key="3">
    <source>
        <dbReference type="RefSeq" id="WP_028311262.1"/>
    </source>
</evidence>
<evidence type="ECO:0008006" key="4">
    <source>
        <dbReference type="Google" id="ProtNLM"/>
    </source>
</evidence>
<name>A0A8B6X3H2_9BURK</name>
<proteinExistence type="predicted"/>
<dbReference type="Proteomes" id="UP000675920">
    <property type="component" value="Unplaced"/>
</dbReference>
<feature type="signal peptide" evidence="1">
    <location>
        <begin position="1"/>
        <end position="21"/>
    </location>
</feature>
<organism evidence="2 3">
    <name type="scientific">Derxia gummosa DSM 723</name>
    <dbReference type="NCBI Taxonomy" id="1121388"/>
    <lineage>
        <taxon>Bacteria</taxon>
        <taxon>Pseudomonadati</taxon>
        <taxon>Pseudomonadota</taxon>
        <taxon>Betaproteobacteria</taxon>
        <taxon>Burkholderiales</taxon>
        <taxon>Alcaligenaceae</taxon>
        <taxon>Derxia</taxon>
    </lineage>
</organism>
<keyword evidence="1" id="KW-0732">Signal</keyword>
<evidence type="ECO:0000313" key="2">
    <source>
        <dbReference type="Proteomes" id="UP000675920"/>
    </source>
</evidence>
<dbReference type="OrthoDB" id="9553464at2"/>
<reference evidence="3" key="1">
    <citation type="submission" date="2025-08" db="UniProtKB">
        <authorList>
            <consortium name="RefSeq"/>
        </authorList>
    </citation>
    <scope>IDENTIFICATION</scope>
</reference>
<feature type="chain" id="PRO_5034637876" description="Outer membrane protein beta-barrel domain-containing protein" evidence="1">
    <location>
        <begin position="22"/>
        <end position="198"/>
    </location>
</feature>
<keyword evidence="2" id="KW-1185">Reference proteome</keyword>
<dbReference type="AlphaFoldDB" id="A0A8B6X3H2"/>
<protein>
    <recommendedName>
        <fullName evidence="4">Outer membrane protein beta-barrel domain-containing protein</fullName>
    </recommendedName>
</protein>